<dbReference type="Pfam" id="PF10706">
    <property type="entry name" value="Aminoglyc_resit"/>
    <property type="match status" value="1"/>
</dbReference>
<dbReference type="EMBL" id="CP000658">
    <property type="protein sequence ID" value="ABP48050.1"/>
    <property type="molecule type" value="Genomic_DNA"/>
</dbReference>
<dbReference type="HOGENOM" id="CLU_112803_1_0_11"/>
<dbReference type="SUPFAM" id="SSF81301">
    <property type="entry name" value="Nucleotidyltransferase"/>
    <property type="match status" value="1"/>
</dbReference>
<dbReference type="InterPro" id="IPR043519">
    <property type="entry name" value="NT_sf"/>
</dbReference>
<dbReference type="GO" id="GO:0016740">
    <property type="term" value="F:transferase activity"/>
    <property type="evidence" value="ECO:0007669"/>
    <property type="project" value="UniProtKB-KW"/>
</dbReference>
<name>A4TGI4_MYCGI</name>
<dbReference type="KEGG" id="mgi:Mflv_5589"/>
<protein>
    <submittedName>
        <fullName evidence="1">Aminoglycoside nucleotidyltransferase</fullName>
    </submittedName>
</protein>
<keyword evidence="1" id="KW-0614">Plasmid</keyword>
<dbReference type="Gene3D" id="3.30.460.40">
    <property type="match status" value="1"/>
</dbReference>
<gene>
    <name evidence="1" type="ordered locus">Mflv_5589</name>
</gene>
<dbReference type="eggNOG" id="COG0617">
    <property type="taxonomic scope" value="Bacteria"/>
</dbReference>
<proteinExistence type="predicted"/>
<evidence type="ECO:0000313" key="1">
    <source>
        <dbReference type="EMBL" id="ABP48050.1"/>
    </source>
</evidence>
<sequence>MSSIPCMPSHEVIALYRDAVAAGVRLWVDGGWCVDALVGEQSREHNDLDVAVDRDDLDVLVVVLNTAGYRRQSTEGSTDWNFVMVDDIGRQVDIHVFHFDTSGRHVYGVEYPRESLQGSGFIDGEEVQCITARSMYQFKTAYEPAAKDRADIRQLRRLLS</sequence>
<keyword evidence="1" id="KW-0808">Transferase</keyword>
<reference evidence="1" key="1">
    <citation type="submission" date="2007-04" db="EMBL/GenBank/DDBJ databases">
        <title>Complete sequence of plasmid2 pMFLV02 of Mycobacterium gilvum PYR-GCK.</title>
        <authorList>
            <consortium name="US DOE Joint Genome Institute"/>
            <person name="Copeland A."/>
            <person name="Lucas S."/>
            <person name="Lapidus A."/>
            <person name="Barry K."/>
            <person name="Detter J.C."/>
            <person name="Glavina del Rio T."/>
            <person name="Hammon N."/>
            <person name="Israni S."/>
            <person name="Dalin E."/>
            <person name="Tice H."/>
            <person name="Pitluck S."/>
            <person name="Chain P."/>
            <person name="Malfatti S."/>
            <person name="Shin M."/>
            <person name="Vergez L."/>
            <person name="Schmutz J."/>
            <person name="Larimer F."/>
            <person name="Land M."/>
            <person name="Hauser L."/>
            <person name="Kyrpides N."/>
            <person name="Mikhailova N."/>
            <person name="Miller C."/>
            <person name="Richardson P."/>
        </authorList>
    </citation>
    <scope>NUCLEOTIDE SEQUENCE</scope>
    <source>
        <strain evidence="1">PYR-GCK</strain>
        <plasmid evidence="1">pMFLV02</plasmid>
    </source>
</reference>
<accession>A4TGI4</accession>
<organism evidence="1">
    <name type="scientific">Mycolicibacterium gilvum (strain PYR-GCK)</name>
    <name type="common">Mycobacterium gilvum (strain PYR-GCK)</name>
    <dbReference type="NCBI Taxonomy" id="350054"/>
    <lineage>
        <taxon>Bacteria</taxon>
        <taxon>Bacillati</taxon>
        <taxon>Actinomycetota</taxon>
        <taxon>Actinomycetes</taxon>
        <taxon>Mycobacteriales</taxon>
        <taxon>Mycobacteriaceae</taxon>
        <taxon>Mycolicibacterium</taxon>
    </lineage>
</organism>
<geneLocation type="plasmid" evidence="1">
    <name>pMFLV02</name>
</geneLocation>
<dbReference type="InterPro" id="IPR019646">
    <property type="entry name" value="Aminoglyc_AdlTrfase"/>
</dbReference>
<dbReference type="AlphaFoldDB" id="A4TGI4"/>